<dbReference type="PANTHER" id="PTHR42681:SF1">
    <property type="entry name" value="MALONYL-COA-ACYL CARRIER PROTEIN TRANSACYLASE, MITOCHONDRIAL"/>
    <property type="match status" value="1"/>
</dbReference>
<comment type="caution">
    <text evidence="7">The sequence shown here is derived from an EMBL/GenBank/DDBJ whole genome shotgun (WGS) entry which is preliminary data.</text>
</comment>
<dbReference type="RefSeq" id="WP_270045767.1">
    <property type="nucleotide sequence ID" value="NZ_JAPDOD010000067.1"/>
</dbReference>
<evidence type="ECO:0000313" key="8">
    <source>
        <dbReference type="Proteomes" id="UP001149140"/>
    </source>
</evidence>
<dbReference type="InterPro" id="IPR014043">
    <property type="entry name" value="Acyl_transferase_dom"/>
</dbReference>
<dbReference type="PANTHER" id="PTHR42681">
    <property type="entry name" value="MALONYL-COA-ACYL CARRIER PROTEIN TRANSACYLASE, MITOCHONDRIAL"/>
    <property type="match status" value="1"/>
</dbReference>
<dbReference type="GO" id="GO:0004314">
    <property type="term" value="F:[acyl-carrier-protein] S-malonyltransferase activity"/>
    <property type="evidence" value="ECO:0007669"/>
    <property type="project" value="UniProtKB-EC"/>
</dbReference>
<comment type="similarity">
    <text evidence="4">Belongs to the fabD family.</text>
</comment>
<reference evidence="7" key="1">
    <citation type="submission" date="2022-10" db="EMBL/GenBank/DDBJ databases">
        <title>The WGS of Solirubrobacter ginsenosidimutans DSM 21036.</title>
        <authorList>
            <person name="Jiang Z."/>
        </authorList>
    </citation>
    <scope>NUCLEOTIDE SEQUENCE</scope>
    <source>
        <strain evidence="7">DSM 21036</strain>
    </source>
</reference>
<dbReference type="PIRSF" id="PIRSF000446">
    <property type="entry name" value="Mct"/>
    <property type="match status" value="1"/>
</dbReference>
<evidence type="ECO:0000259" key="6">
    <source>
        <dbReference type="SMART" id="SM00827"/>
    </source>
</evidence>
<dbReference type="Pfam" id="PF00698">
    <property type="entry name" value="Acyl_transf_1"/>
    <property type="match status" value="1"/>
</dbReference>
<evidence type="ECO:0000256" key="1">
    <source>
        <dbReference type="ARBA" id="ARBA00022679"/>
    </source>
</evidence>
<accession>A0A9X3N148</accession>
<dbReference type="InterPro" id="IPR001227">
    <property type="entry name" value="Ac_transferase_dom_sf"/>
</dbReference>
<evidence type="ECO:0000256" key="3">
    <source>
        <dbReference type="ARBA" id="ARBA00048462"/>
    </source>
</evidence>
<evidence type="ECO:0000313" key="7">
    <source>
        <dbReference type="EMBL" id="MDA0166509.1"/>
    </source>
</evidence>
<feature type="active site" evidence="5">
    <location>
        <position position="195"/>
    </location>
</feature>
<dbReference type="GO" id="GO:0006633">
    <property type="term" value="P:fatty acid biosynthetic process"/>
    <property type="evidence" value="ECO:0007669"/>
    <property type="project" value="TreeGrafter"/>
</dbReference>
<dbReference type="InterPro" id="IPR016036">
    <property type="entry name" value="Malonyl_transacylase_ACP-bd"/>
</dbReference>
<keyword evidence="1 4" id="KW-0808">Transferase</keyword>
<feature type="domain" description="Malonyl-CoA:ACP transacylase (MAT)" evidence="6">
    <location>
        <begin position="5"/>
        <end position="307"/>
    </location>
</feature>
<dbReference type="AlphaFoldDB" id="A0A9X3N148"/>
<evidence type="ECO:0000256" key="5">
    <source>
        <dbReference type="PIRSR" id="PIRSR000446-1"/>
    </source>
</evidence>
<keyword evidence="8" id="KW-1185">Reference proteome</keyword>
<comment type="catalytic activity">
    <reaction evidence="3 4">
        <text>holo-[ACP] + malonyl-CoA = malonyl-[ACP] + CoA</text>
        <dbReference type="Rhea" id="RHEA:41792"/>
        <dbReference type="Rhea" id="RHEA-COMP:9623"/>
        <dbReference type="Rhea" id="RHEA-COMP:9685"/>
        <dbReference type="ChEBI" id="CHEBI:57287"/>
        <dbReference type="ChEBI" id="CHEBI:57384"/>
        <dbReference type="ChEBI" id="CHEBI:64479"/>
        <dbReference type="ChEBI" id="CHEBI:78449"/>
        <dbReference type="EC" id="2.3.1.39"/>
    </reaction>
</comment>
<dbReference type="Gene3D" id="3.30.70.250">
    <property type="entry name" value="Malonyl-CoA ACP transacylase, ACP-binding"/>
    <property type="match status" value="1"/>
</dbReference>
<evidence type="ECO:0000256" key="4">
    <source>
        <dbReference type="PIRNR" id="PIRNR000446"/>
    </source>
</evidence>
<dbReference type="NCBIfam" id="TIGR00128">
    <property type="entry name" value="fabD"/>
    <property type="match status" value="1"/>
</dbReference>
<dbReference type="SUPFAM" id="SSF52151">
    <property type="entry name" value="FabD/lysophospholipase-like"/>
    <property type="match status" value="1"/>
</dbReference>
<evidence type="ECO:0000256" key="2">
    <source>
        <dbReference type="ARBA" id="ARBA00023315"/>
    </source>
</evidence>
<dbReference type="SUPFAM" id="SSF55048">
    <property type="entry name" value="Probable ACP-binding domain of malonyl-CoA ACP transacylase"/>
    <property type="match status" value="1"/>
</dbReference>
<dbReference type="EMBL" id="JAPDOD010000067">
    <property type="protein sequence ID" value="MDA0166509.1"/>
    <property type="molecule type" value="Genomic_DNA"/>
</dbReference>
<dbReference type="InterPro" id="IPR016035">
    <property type="entry name" value="Acyl_Trfase/lysoPLipase"/>
</dbReference>
<dbReference type="Gene3D" id="3.40.366.10">
    <property type="entry name" value="Malonyl-Coenzyme A Acyl Carrier Protein, domain 2"/>
    <property type="match status" value="1"/>
</dbReference>
<name>A0A9X3N148_9ACTN</name>
<proteinExistence type="inferred from homology"/>
<dbReference type="SMART" id="SM00827">
    <property type="entry name" value="PKS_AT"/>
    <property type="match status" value="1"/>
</dbReference>
<keyword evidence="2 4" id="KW-0012">Acyltransferase</keyword>
<dbReference type="InterPro" id="IPR024925">
    <property type="entry name" value="Malonyl_CoA-ACP_transAc"/>
</dbReference>
<dbReference type="GO" id="GO:0005829">
    <property type="term" value="C:cytosol"/>
    <property type="evidence" value="ECO:0007669"/>
    <property type="project" value="TreeGrafter"/>
</dbReference>
<gene>
    <name evidence="7" type="primary">fabD</name>
    <name evidence="7" type="ORF">OM076_39970</name>
</gene>
<protein>
    <recommendedName>
        <fullName evidence="4">Malonyl CoA-acyl carrier protein transacylase</fullName>
        <ecNumber evidence="4">2.3.1.39</ecNumber>
    </recommendedName>
</protein>
<dbReference type="EC" id="2.3.1.39" evidence="4"/>
<dbReference type="InterPro" id="IPR004410">
    <property type="entry name" value="Malonyl_CoA-ACP_transAc_FabD"/>
</dbReference>
<dbReference type="InterPro" id="IPR050858">
    <property type="entry name" value="Mal-CoA-ACP_Trans/PKS_FabD"/>
</dbReference>
<feature type="active site" evidence="5">
    <location>
        <position position="90"/>
    </location>
</feature>
<sequence>MIAFLYPGQGSQRVGMGEALRATDPVLFDRYFSLAEDISGLPVRRLCLEGPADELTRTEVSQPALFALSLALTEVARQEGLEPSVVAGHSLGELSAAVAAGALSLEDGMRLVVARSRRMAAVQAERPGAMAAVLGVYADRLQELCTRAGDVVVANLNAPGQIVVSGECDAVQTLCELVEGSGGRAVRLPVGGAFHSPAMIPVRETLAHAADELRWRSARVPLAANASGRLVREADEIRASLVAQVAAPVLWVDCMRALVDAGATTFLELGPGRVLSGLARSIRRELPATAADSRAKLAAFAATHAHPLDDLASAA</sequence>
<dbReference type="Proteomes" id="UP001149140">
    <property type="component" value="Unassembled WGS sequence"/>
</dbReference>
<organism evidence="7 8">
    <name type="scientific">Solirubrobacter ginsenosidimutans</name>
    <dbReference type="NCBI Taxonomy" id="490573"/>
    <lineage>
        <taxon>Bacteria</taxon>
        <taxon>Bacillati</taxon>
        <taxon>Actinomycetota</taxon>
        <taxon>Thermoleophilia</taxon>
        <taxon>Solirubrobacterales</taxon>
        <taxon>Solirubrobacteraceae</taxon>
        <taxon>Solirubrobacter</taxon>
    </lineage>
</organism>